<dbReference type="PROSITE" id="PS51077">
    <property type="entry name" value="HTH_ICLR"/>
    <property type="match status" value="1"/>
</dbReference>
<keyword evidence="1" id="KW-0805">Transcription regulation</keyword>
<accession>A0ABV1NT32</accession>
<dbReference type="InterPro" id="IPR036388">
    <property type="entry name" value="WH-like_DNA-bd_sf"/>
</dbReference>
<dbReference type="InterPro" id="IPR029016">
    <property type="entry name" value="GAF-like_dom_sf"/>
</dbReference>
<feature type="domain" description="HTH iclR-type" evidence="5">
    <location>
        <begin position="28"/>
        <end position="89"/>
    </location>
</feature>
<feature type="region of interest" description="Disordered" evidence="4">
    <location>
        <begin position="1"/>
        <end position="29"/>
    </location>
</feature>
<feature type="domain" description="IclR-ED" evidence="6">
    <location>
        <begin position="90"/>
        <end position="269"/>
    </location>
</feature>
<evidence type="ECO:0000256" key="2">
    <source>
        <dbReference type="ARBA" id="ARBA00023125"/>
    </source>
</evidence>
<evidence type="ECO:0000259" key="5">
    <source>
        <dbReference type="PROSITE" id="PS51077"/>
    </source>
</evidence>
<reference evidence="7 8" key="1">
    <citation type="submission" date="2024-02" db="EMBL/GenBank/DDBJ databases">
        <title>Full genome sequence of Nocardioides kribbensis.</title>
        <authorList>
            <person name="Poletto B.L."/>
            <person name="Silva G."/>
            <person name="Galante D."/>
            <person name="Campos K.R."/>
            <person name="Santos M.B.N."/>
            <person name="Sacchi C.T."/>
        </authorList>
    </citation>
    <scope>NUCLEOTIDE SEQUENCE [LARGE SCALE GENOMIC DNA]</scope>
    <source>
        <strain evidence="7 8">O4R</strain>
    </source>
</reference>
<dbReference type="Gene3D" id="3.30.450.40">
    <property type="match status" value="1"/>
</dbReference>
<comment type="caution">
    <text evidence="7">The sequence shown here is derived from an EMBL/GenBank/DDBJ whole genome shotgun (WGS) entry which is preliminary data.</text>
</comment>
<evidence type="ECO:0000313" key="7">
    <source>
        <dbReference type="EMBL" id="MEQ7845661.1"/>
    </source>
</evidence>
<dbReference type="InterPro" id="IPR014757">
    <property type="entry name" value="Tscrpt_reg_IclR_C"/>
</dbReference>
<evidence type="ECO:0000256" key="4">
    <source>
        <dbReference type="SAM" id="MobiDB-lite"/>
    </source>
</evidence>
<dbReference type="Pfam" id="PF09339">
    <property type="entry name" value="HTH_IclR"/>
    <property type="match status" value="1"/>
</dbReference>
<evidence type="ECO:0000313" key="8">
    <source>
        <dbReference type="Proteomes" id="UP001482520"/>
    </source>
</evidence>
<dbReference type="SMART" id="SM00346">
    <property type="entry name" value="HTH_ICLR"/>
    <property type="match status" value="1"/>
</dbReference>
<evidence type="ECO:0000256" key="3">
    <source>
        <dbReference type="ARBA" id="ARBA00023163"/>
    </source>
</evidence>
<dbReference type="SUPFAM" id="SSF46785">
    <property type="entry name" value="Winged helix' DNA-binding domain"/>
    <property type="match status" value="1"/>
</dbReference>
<keyword evidence="3" id="KW-0804">Transcription</keyword>
<keyword evidence="8" id="KW-1185">Reference proteome</keyword>
<gene>
    <name evidence="7" type="ORF">V6R90_00115</name>
</gene>
<sequence>MAAPEARAQQDPQRDAQQDPQSGKQGGVQSVHRALDLLEVVAGRGGHLTIGEIAAATDLPVPTTHRLLRTLVDRGYMRQMPNRRYALGFRLVPLGATAGSTVGVDTEGVLSGLVDALGETANLAVLSGSRAQYVAQVPSRHTMRMFTEVGRQVDLHSTGVGKALLAQLDDDRALEHVRRVGLAPQTEHTLATEADLLADLALVRERGYALDEQEQEAGVRCVAVAVGPGPTSWMAVSVSGPLTRMTDDLVARAVPLLHAAGRRLHSPAT</sequence>
<dbReference type="EMBL" id="JBEGDP010000001">
    <property type="protein sequence ID" value="MEQ7845661.1"/>
    <property type="molecule type" value="Genomic_DNA"/>
</dbReference>
<keyword evidence="2" id="KW-0238">DNA-binding</keyword>
<dbReference type="Pfam" id="PF01614">
    <property type="entry name" value="IclR_C"/>
    <property type="match status" value="1"/>
</dbReference>
<dbReference type="InterPro" id="IPR050707">
    <property type="entry name" value="HTH_MetabolicPath_Reg"/>
</dbReference>
<dbReference type="PANTHER" id="PTHR30136">
    <property type="entry name" value="HELIX-TURN-HELIX TRANSCRIPTIONAL REGULATOR, ICLR FAMILY"/>
    <property type="match status" value="1"/>
</dbReference>
<name>A0ABV1NT32_9ACTN</name>
<feature type="compositionally biased region" description="Low complexity" evidence="4">
    <location>
        <begin position="1"/>
        <end position="11"/>
    </location>
</feature>
<evidence type="ECO:0000256" key="1">
    <source>
        <dbReference type="ARBA" id="ARBA00023015"/>
    </source>
</evidence>
<dbReference type="Gene3D" id="1.10.10.10">
    <property type="entry name" value="Winged helix-like DNA-binding domain superfamily/Winged helix DNA-binding domain"/>
    <property type="match status" value="1"/>
</dbReference>
<protein>
    <submittedName>
        <fullName evidence="7">IclR family transcriptional regulator</fullName>
    </submittedName>
</protein>
<dbReference type="SUPFAM" id="SSF55781">
    <property type="entry name" value="GAF domain-like"/>
    <property type="match status" value="1"/>
</dbReference>
<dbReference type="PANTHER" id="PTHR30136:SF24">
    <property type="entry name" value="HTH-TYPE TRANSCRIPTIONAL REPRESSOR ALLR"/>
    <property type="match status" value="1"/>
</dbReference>
<dbReference type="InterPro" id="IPR036390">
    <property type="entry name" value="WH_DNA-bd_sf"/>
</dbReference>
<organism evidence="7 8">
    <name type="scientific">Nocardioides kribbensis</name>
    <dbReference type="NCBI Taxonomy" id="305517"/>
    <lineage>
        <taxon>Bacteria</taxon>
        <taxon>Bacillati</taxon>
        <taxon>Actinomycetota</taxon>
        <taxon>Actinomycetes</taxon>
        <taxon>Propionibacteriales</taxon>
        <taxon>Nocardioidaceae</taxon>
        <taxon>Nocardioides</taxon>
    </lineage>
</organism>
<dbReference type="PROSITE" id="PS51078">
    <property type="entry name" value="ICLR_ED"/>
    <property type="match status" value="1"/>
</dbReference>
<dbReference type="InterPro" id="IPR005471">
    <property type="entry name" value="Tscrpt_reg_IclR_N"/>
</dbReference>
<evidence type="ECO:0000259" key="6">
    <source>
        <dbReference type="PROSITE" id="PS51078"/>
    </source>
</evidence>
<proteinExistence type="predicted"/>
<dbReference type="RefSeq" id="WP_349505111.1">
    <property type="nucleotide sequence ID" value="NZ_JBEFDI010000044.1"/>
</dbReference>
<dbReference type="Proteomes" id="UP001482520">
    <property type="component" value="Unassembled WGS sequence"/>
</dbReference>